<organism evidence="1 2">
    <name type="scientific">Candidatus Argoarchaeum ethanivorans</name>
    <dbReference type="NCBI Taxonomy" id="2608793"/>
    <lineage>
        <taxon>Archaea</taxon>
        <taxon>Methanobacteriati</taxon>
        <taxon>Methanobacteriota</taxon>
        <taxon>Stenosarchaea group</taxon>
        <taxon>Methanomicrobia</taxon>
        <taxon>Methanosarcinales</taxon>
        <taxon>Methanosarcinales incertae sedis</taxon>
        <taxon>GOM Arc I cluster</taxon>
        <taxon>Candidatus Argoarchaeum</taxon>
    </lineage>
</organism>
<dbReference type="Proteomes" id="UP000610373">
    <property type="component" value="Unassembled WGS sequence"/>
</dbReference>
<evidence type="ECO:0000313" key="2">
    <source>
        <dbReference type="Proteomes" id="UP000610373"/>
    </source>
</evidence>
<protein>
    <submittedName>
        <fullName evidence="1">Uncharacterized protein</fullName>
    </submittedName>
</protein>
<dbReference type="EMBL" id="CAJHIO010000004">
    <property type="protein sequence ID" value="CAD6491450.1"/>
    <property type="molecule type" value="Genomic_DNA"/>
</dbReference>
<dbReference type="AlphaFoldDB" id="A0A811T700"/>
<evidence type="ECO:0000313" key="1">
    <source>
        <dbReference type="EMBL" id="CAD6491450.1"/>
    </source>
</evidence>
<gene>
    <name evidence="1" type="ORF">CHKLHMKO_00130</name>
</gene>
<accession>A0A811T700</accession>
<comment type="caution">
    <text evidence="1">The sequence shown here is derived from an EMBL/GenBank/DDBJ whole genome shotgun (WGS) entry which is preliminary data.</text>
</comment>
<sequence>MKDIEEQIYGTVNTITMFALIPRRAFDGCIFDLREYTHSKNEFKNLHIIEIFVGSGDFRDIEMVVLASGSIKPRLLVDRINGEEYLDRDVERRIGDLKNHSVSRNIKNIDLFEKAEKDIRSGVEFLRVKK</sequence>
<proteinExistence type="predicted"/>
<name>A0A811T700_9EURY</name>
<reference evidence="1" key="1">
    <citation type="submission" date="2020-10" db="EMBL/GenBank/DDBJ databases">
        <authorList>
            <person name="Hahn C.J."/>
            <person name="Laso-Perez R."/>
            <person name="Vulcano F."/>
            <person name="Vaziourakis K.-M."/>
            <person name="Stokke R."/>
            <person name="Steen I.H."/>
            <person name="Teske A."/>
            <person name="Boetius A."/>
            <person name="Liebeke M."/>
            <person name="Amann R."/>
            <person name="Knittel K."/>
        </authorList>
    </citation>
    <scope>NUCLEOTIDE SEQUENCE</scope>
    <source>
        <strain evidence="1">Gfbio:e3339647-f889-4370-9287-4fb5cb688e4c:AG392O15_GoMArc1</strain>
    </source>
</reference>